<keyword evidence="2" id="KW-1185">Reference proteome</keyword>
<protein>
    <submittedName>
        <fullName evidence="1">Uncharacterized protein</fullName>
    </submittedName>
</protein>
<proteinExistence type="predicted"/>
<organism evidence="1 2">
    <name type="scientific">Pseudorhizobium pelagicum</name>
    <dbReference type="NCBI Taxonomy" id="1509405"/>
    <lineage>
        <taxon>Bacteria</taxon>
        <taxon>Pseudomonadati</taxon>
        <taxon>Pseudomonadota</taxon>
        <taxon>Alphaproteobacteria</taxon>
        <taxon>Hyphomicrobiales</taxon>
        <taxon>Rhizobiaceae</taxon>
        <taxon>Rhizobium/Agrobacterium group</taxon>
        <taxon>Pseudorhizobium</taxon>
    </lineage>
</organism>
<accession>A0A922TCA4</accession>
<sequence>MAEIVPGCRVLFFGDEIVQRPAQKWAFTYAVGKCPEAVRELELGLTKAVSIEALGSTARILITDKSGSRTMTVRRSAFPYGKERFSFIAYWPNGNPFL</sequence>
<dbReference type="EMBL" id="JOKJ01000003">
    <property type="protein sequence ID" value="KEQ10351.1"/>
    <property type="molecule type" value="Genomic_DNA"/>
</dbReference>
<comment type="caution">
    <text evidence="1">The sequence shown here is derived from an EMBL/GenBank/DDBJ whole genome shotgun (WGS) entry which is preliminary data.</text>
</comment>
<reference evidence="1 2" key="1">
    <citation type="submission" date="2014-06" db="EMBL/GenBank/DDBJ databases">
        <title>Rhizobium pelagicum/R2-400B4.</title>
        <authorList>
            <person name="Kimes N.E."/>
            <person name="Lopez-Perez M."/>
        </authorList>
    </citation>
    <scope>NUCLEOTIDE SEQUENCE [LARGE SCALE GENOMIC DNA]</scope>
    <source>
        <strain evidence="1 2">R2-400B4</strain>
    </source>
</reference>
<gene>
    <name evidence="1" type="ORF">GV68_15690</name>
</gene>
<dbReference type="Proteomes" id="UP000052167">
    <property type="component" value="Unassembled WGS sequence"/>
</dbReference>
<evidence type="ECO:0000313" key="2">
    <source>
        <dbReference type="Proteomes" id="UP000052167"/>
    </source>
</evidence>
<name>A0A922TCA4_9HYPH</name>
<evidence type="ECO:0000313" key="1">
    <source>
        <dbReference type="EMBL" id="KEQ10351.1"/>
    </source>
</evidence>
<dbReference type="AlphaFoldDB" id="A0A922TCA4"/>